<evidence type="ECO:0000313" key="1">
    <source>
        <dbReference type="EMBL" id="CAD8828165.1"/>
    </source>
</evidence>
<dbReference type="EMBL" id="HBFQ01003622">
    <property type="protein sequence ID" value="CAD8828165.1"/>
    <property type="molecule type" value="Transcribed_RNA"/>
</dbReference>
<proteinExistence type="predicted"/>
<dbReference type="AlphaFoldDB" id="A0A7S0ZPD6"/>
<organism evidence="1">
    <name type="scientific">Noctiluca scintillans</name>
    <name type="common">Sea sparkle</name>
    <name type="synonym">Red tide dinoflagellate</name>
    <dbReference type="NCBI Taxonomy" id="2966"/>
    <lineage>
        <taxon>Eukaryota</taxon>
        <taxon>Sar</taxon>
        <taxon>Alveolata</taxon>
        <taxon>Dinophyceae</taxon>
        <taxon>Noctilucales</taxon>
        <taxon>Noctilucaceae</taxon>
        <taxon>Noctiluca</taxon>
    </lineage>
</organism>
<reference evidence="1" key="1">
    <citation type="submission" date="2021-01" db="EMBL/GenBank/DDBJ databases">
        <authorList>
            <person name="Corre E."/>
            <person name="Pelletier E."/>
            <person name="Niang G."/>
            <person name="Scheremetjew M."/>
            <person name="Finn R."/>
            <person name="Kale V."/>
            <person name="Holt S."/>
            <person name="Cochrane G."/>
            <person name="Meng A."/>
            <person name="Brown T."/>
            <person name="Cohen L."/>
        </authorList>
    </citation>
    <scope>NUCLEOTIDE SEQUENCE</scope>
</reference>
<protein>
    <submittedName>
        <fullName evidence="1">Uncharacterized protein</fullName>
    </submittedName>
</protein>
<accession>A0A7S0ZPD6</accession>
<name>A0A7S0ZPD6_NOCSC</name>
<gene>
    <name evidence="1" type="ORF">NSCI0253_LOCUS2511</name>
</gene>
<sequence>MQLGSFARHSIKKSDSVEQAHQLRFRIELSGATSQVDDVRCSASTSSERVVETMGNHDYREELVQEIPEIHAIYPSAALLSGTFSTSTRSDSFAEEAVPDVYAWTELRASHPQVGA</sequence>